<dbReference type="Proteomes" id="UP001172155">
    <property type="component" value="Unassembled WGS sequence"/>
</dbReference>
<dbReference type="Pfam" id="PF03959">
    <property type="entry name" value="FSH1"/>
    <property type="match status" value="1"/>
</dbReference>
<dbReference type="InterPro" id="IPR029058">
    <property type="entry name" value="AB_hydrolase_fold"/>
</dbReference>
<feature type="compositionally biased region" description="Basic and acidic residues" evidence="2">
    <location>
        <begin position="256"/>
        <end position="268"/>
    </location>
</feature>
<sequence>MKFLCLPGAYGSAKNFSIQLGPLAEELARRDLGTFSYTQGAHAVDSPPGWEGYFGAPPLYRFLDTTRGDTFETLRRLRHVPQSMNPEDTIREFQRVGPGSNEWHARAWQAALDDVLATIDGDGDVDALLGYSEGAMVGASVIVEEARRAARTGRPRRIKFAVFISGAPPLRLEGHRIVSCLKDESGVVIDIPTFHIFGCDDAFLTSAVALYNVCDPATAKMYDHGLGHIVPRDSENVGLLGDILAQVVPRVEADYRRKKHQEVAEKRAAAGRGDTSVGSKGNEGDFGGGHDMEPLEEMDFTSG</sequence>
<accession>A0AA40K9C7</accession>
<dbReference type="PANTHER" id="PTHR48070">
    <property type="entry name" value="ESTERASE OVCA2"/>
    <property type="match status" value="1"/>
</dbReference>
<protein>
    <submittedName>
        <fullName evidence="4">Serine hydrolase-domain-containing protein</fullName>
    </submittedName>
</protein>
<keyword evidence="5" id="KW-1185">Reference proteome</keyword>
<keyword evidence="1 4" id="KW-0378">Hydrolase</keyword>
<evidence type="ECO:0000256" key="1">
    <source>
        <dbReference type="ARBA" id="ARBA00022801"/>
    </source>
</evidence>
<dbReference type="GO" id="GO:0016787">
    <property type="term" value="F:hydrolase activity"/>
    <property type="evidence" value="ECO:0007669"/>
    <property type="project" value="UniProtKB-KW"/>
</dbReference>
<evidence type="ECO:0000313" key="5">
    <source>
        <dbReference type="Proteomes" id="UP001172155"/>
    </source>
</evidence>
<dbReference type="InterPro" id="IPR050593">
    <property type="entry name" value="LovG"/>
</dbReference>
<dbReference type="PANTHER" id="PTHR48070:SF4">
    <property type="entry name" value="ESTERASE ALNB"/>
    <property type="match status" value="1"/>
</dbReference>
<dbReference type="InterPro" id="IPR005645">
    <property type="entry name" value="FSH-like_dom"/>
</dbReference>
<dbReference type="GO" id="GO:0019748">
    <property type="term" value="P:secondary metabolic process"/>
    <property type="evidence" value="ECO:0007669"/>
    <property type="project" value="TreeGrafter"/>
</dbReference>
<evidence type="ECO:0000256" key="2">
    <source>
        <dbReference type="SAM" id="MobiDB-lite"/>
    </source>
</evidence>
<evidence type="ECO:0000259" key="3">
    <source>
        <dbReference type="Pfam" id="PF03959"/>
    </source>
</evidence>
<gene>
    <name evidence="4" type="ORF">B0T18DRAFT_437768</name>
</gene>
<proteinExistence type="predicted"/>
<feature type="domain" description="Serine hydrolase" evidence="3">
    <location>
        <begin position="2"/>
        <end position="236"/>
    </location>
</feature>
<evidence type="ECO:0000313" key="4">
    <source>
        <dbReference type="EMBL" id="KAK0750646.1"/>
    </source>
</evidence>
<dbReference type="GO" id="GO:0005737">
    <property type="term" value="C:cytoplasm"/>
    <property type="evidence" value="ECO:0007669"/>
    <property type="project" value="TreeGrafter"/>
</dbReference>
<comment type="caution">
    <text evidence="4">The sequence shown here is derived from an EMBL/GenBank/DDBJ whole genome shotgun (WGS) entry which is preliminary data.</text>
</comment>
<dbReference type="GO" id="GO:0005634">
    <property type="term" value="C:nucleus"/>
    <property type="evidence" value="ECO:0007669"/>
    <property type="project" value="TreeGrafter"/>
</dbReference>
<dbReference type="Gene3D" id="3.40.50.1820">
    <property type="entry name" value="alpha/beta hydrolase"/>
    <property type="match status" value="1"/>
</dbReference>
<reference evidence="4" key="1">
    <citation type="submission" date="2023-06" db="EMBL/GenBank/DDBJ databases">
        <title>Genome-scale phylogeny and comparative genomics of the fungal order Sordariales.</title>
        <authorList>
            <consortium name="Lawrence Berkeley National Laboratory"/>
            <person name="Hensen N."/>
            <person name="Bonometti L."/>
            <person name="Westerberg I."/>
            <person name="Brannstrom I.O."/>
            <person name="Guillou S."/>
            <person name="Cros-Aarteil S."/>
            <person name="Calhoun S."/>
            <person name="Haridas S."/>
            <person name="Kuo A."/>
            <person name="Mondo S."/>
            <person name="Pangilinan J."/>
            <person name="Riley R."/>
            <person name="LaButti K."/>
            <person name="Andreopoulos B."/>
            <person name="Lipzen A."/>
            <person name="Chen C."/>
            <person name="Yanf M."/>
            <person name="Daum C."/>
            <person name="Ng V."/>
            <person name="Clum A."/>
            <person name="Steindorff A."/>
            <person name="Ohm R."/>
            <person name="Martin F."/>
            <person name="Silar P."/>
            <person name="Natvig D."/>
            <person name="Lalanne C."/>
            <person name="Gautier V."/>
            <person name="Ament-velasquez S.L."/>
            <person name="Kruys A."/>
            <person name="Hutchinson M.I."/>
            <person name="Powell A.J."/>
            <person name="Barry K."/>
            <person name="Miller A.N."/>
            <person name="Grigoriev I.V."/>
            <person name="Debuchy R."/>
            <person name="Gladieux P."/>
            <person name="Thoren M.H."/>
            <person name="Johannesson H."/>
        </authorList>
    </citation>
    <scope>NUCLEOTIDE SEQUENCE</scope>
    <source>
        <strain evidence="4">SMH3187-1</strain>
    </source>
</reference>
<name>A0AA40K9C7_9PEZI</name>
<organism evidence="4 5">
    <name type="scientific">Schizothecium vesticola</name>
    <dbReference type="NCBI Taxonomy" id="314040"/>
    <lineage>
        <taxon>Eukaryota</taxon>
        <taxon>Fungi</taxon>
        <taxon>Dikarya</taxon>
        <taxon>Ascomycota</taxon>
        <taxon>Pezizomycotina</taxon>
        <taxon>Sordariomycetes</taxon>
        <taxon>Sordariomycetidae</taxon>
        <taxon>Sordariales</taxon>
        <taxon>Schizotheciaceae</taxon>
        <taxon>Schizothecium</taxon>
    </lineage>
</organism>
<dbReference type="AlphaFoldDB" id="A0AA40K9C7"/>
<feature type="compositionally biased region" description="Acidic residues" evidence="2">
    <location>
        <begin position="294"/>
        <end position="303"/>
    </location>
</feature>
<dbReference type="SUPFAM" id="SSF53474">
    <property type="entry name" value="alpha/beta-Hydrolases"/>
    <property type="match status" value="1"/>
</dbReference>
<dbReference type="EMBL" id="JAUKUD010000003">
    <property type="protein sequence ID" value="KAK0750646.1"/>
    <property type="molecule type" value="Genomic_DNA"/>
</dbReference>
<feature type="region of interest" description="Disordered" evidence="2">
    <location>
        <begin position="256"/>
        <end position="303"/>
    </location>
</feature>